<dbReference type="InterPro" id="IPR032675">
    <property type="entry name" value="LRR_dom_sf"/>
</dbReference>
<accession>A0ABU6XLZ7</accession>
<dbReference type="PANTHER" id="PTHR47186">
    <property type="entry name" value="LEUCINE-RICH REPEAT-CONTAINING PROTEIN 57"/>
    <property type="match status" value="1"/>
</dbReference>
<reference evidence="2 3" key="1">
    <citation type="journal article" date="2023" name="Plants (Basel)">
        <title>Bridging the Gap: Combining Genomics and Transcriptomics Approaches to Understand Stylosanthes scabra, an Orphan Legume from the Brazilian Caatinga.</title>
        <authorList>
            <person name="Ferreira-Neto J.R.C."/>
            <person name="da Silva M.D."/>
            <person name="Binneck E."/>
            <person name="de Melo N.F."/>
            <person name="da Silva R.H."/>
            <person name="de Melo A.L.T.M."/>
            <person name="Pandolfi V."/>
            <person name="Bustamante F.O."/>
            <person name="Brasileiro-Vidal A.C."/>
            <person name="Benko-Iseppon A.M."/>
        </authorList>
    </citation>
    <scope>NUCLEOTIDE SEQUENCE [LARGE SCALE GENOMIC DNA]</scope>
    <source>
        <tissue evidence="2">Leaves</tissue>
    </source>
</reference>
<evidence type="ECO:0000313" key="3">
    <source>
        <dbReference type="Proteomes" id="UP001341840"/>
    </source>
</evidence>
<organism evidence="2 3">
    <name type="scientific">Stylosanthes scabra</name>
    <dbReference type="NCBI Taxonomy" id="79078"/>
    <lineage>
        <taxon>Eukaryota</taxon>
        <taxon>Viridiplantae</taxon>
        <taxon>Streptophyta</taxon>
        <taxon>Embryophyta</taxon>
        <taxon>Tracheophyta</taxon>
        <taxon>Spermatophyta</taxon>
        <taxon>Magnoliopsida</taxon>
        <taxon>eudicotyledons</taxon>
        <taxon>Gunneridae</taxon>
        <taxon>Pentapetalae</taxon>
        <taxon>rosids</taxon>
        <taxon>fabids</taxon>
        <taxon>Fabales</taxon>
        <taxon>Fabaceae</taxon>
        <taxon>Papilionoideae</taxon>
        <taxon>50 kb inversion clade</taxon>
        <taxon>dalbergioids sensu lato</taxon>
        <taxon>Dalbergieae</taxon>
        <taxon>Pterocarpus clade</taxon>
        <taxon>Stylosanthes</taxon>
    </lineage>
</organism>
<evidence type="ECO:0000313" key="2">
    <source>
        <dbReference type="EMBL" id="MED6199072.1"/>
    </source>
</evidence>
<dbReference type="InterPro" id="IPR056789">
    <property type="entry name" value="LRR_R13L1-DRL21"/>
</dbReference>
<dbReference type="Proteomes" id="UP001341840">
    <property type="component" value="Unassembled WGS sequence"/>
</dbReference>
<gene>
    <name evidence="2" type="ORF">PIB30_072497</name>
</gene>
<protein>
    <recommendedName>
        <fullName evidence="1">R13L1/DRL21-like LRR repeat region domain-containing protein</fullName>
    </recommendedName>
</protein>
<proteinExistence type="predicted"/>
<dbReference type="Pfam" id="PF25019">
    <property type="entry name" value="LRR_R13L1-DRL21"/>
    <property type="match status" value="1"/>
</dbReference>
<dbReference type="EMBL" id="JASCZI010212308">
    <property type="protein sequence ID" value="MED6199072.1"/>
    <property type="molecule type" value="Genomic_DNA"/>
</dbReference>
<name>A0ABU6XLZ7_9FABA</name>
<dbReference type="SUPFAM" id="SSF52058">
    <property type="entry name" value="L domain-like"/>
    <property type="match status" value="1"/>
</dbReference>
<dbReference type="Gene3D" id="3.80.10.10">
    <property type="entry name" value="Ribonuclease Inhibitor"/>
    <property type="match status" value="2"/>
</dbReference>
<feature type="domain" description="R13L1/DRL21-like LRR repeat region" evidence="1">
    <location>
        <begin position="23"/>
        <end position="148"/>
    </location>
</feature>
<evidence type="ECO:0000259" key="1">
    <source>
        <dbReference type="Pfam" id="PF25019"/>
    </source>
</evidence>
<comment type="caution">
    <text evidence="2">The sequence shown here is derived from an EMBL/GenBank/DDBJ whole genome shotgun (WGS) entry which is preliminary data.</text>
</comment>
<keyword evidence="3" id="KW-1185">Reference proteome</keyword>
<sequence>MGKLKQLHILSNYIIGKQEDNGIQELGGLLNLHGSFSIQKLENVVDVNQARRARIGDKKHIDMLLLEWSSGDDMVSDIQIGDVLDSLQPHTGLKELRIEGYKGKMFPNWLGQHSYNSMTYVSLKSCENCHKLPSLGQLPSLKYLRIEGFSQLKCIGDEFYKNEDNRTLNIAPFPSLETLYFLNMPCWELGNLPGSEAFPPLKNFQIEECPMLKRDMSLDGDSLSLEGGEWLVESAFMATIIHHLTSLQEIIIDGFLSDVSFLANCLPKSLQKLEIHNCRKLEFPEQQQQQQKYDLVELLIDSSCDSLTSLSLDAFPNLKNLRIECCKNLESISMSEAPHTALQSLTIDKCPKLVS</sequence>
<dbReference type="PANTHER" id="PTHR47186:SF3">
    <property type="entry name" value="OS09G0267800 PROTEIN"/>
    <property type="match status" value="1"/>
</dbReference>